<dbReference type="EMBL" id="JALNTZ010000100">
    <property type="protein sequence ID" value="KAJ3636439.1"/>
    <property type="molecule type" value="Genomic_DNA"/>
</dbReference>
<dbReference type="InterPro" id="IPR011704">
    <property type="entry name" value="ATPase_dyneun-rel_AAA"/>
</dbReference>
<reference evidence="5" key="1">
    <citation type="journal article" date="2023" name="G3 (Bethesda)">
        <title>Whole genome assemblies of Zophobas morio and Tenebrio molitor.</title>
        <authorList>
            <person name="Kaur S."/>
            <person name="Stinson S.A."/>
            <person name="diCenzo G.C."/>
        </authorList>
    </citation>
    <scope>NUCLEOTIDE SEQUENCE</scope>
    <source>
        <strain evidence="5">QUZm001</strain>
    </source>
</reference>
<dbReference type="GO" id="GO:0005634">
    <property type="term" value="C:nucleus"/>
    <property type="evidence" value="ECO:0007669"/>
    <property type="project" value="TreeGrafter"/>
</dbReference>
<dbReference type="Gene3D" id="3.40.50.300">
    <property type="entry name" value="P-loop containing nucleotide triphosphate hydrolases"/>
    <property type="match status" value="2"/>
</dbReference>
<dbReference type="GO" id="GO:0030687">
    <property type="term" value="C:preribosome, large subunit precursor"/>
    <property type="evidence" value="ECO:0007669"/>
    <property type="project" value="TreeGrafter"/>
</dbReference>
<evidence type="ECO:0000313" key="6">
    <source>
        <dbReference type="Proteomes" id="UP001168821"/>
    </source>
</evidence>
<accession>A0AA38HPD4</accession>
<feature type="domain" description="ATPase dynein-related AAA" evidence="3">
    <location>
        <begin position="111"/>
        <end position="248"/>
    </location>
</feature>
<sequence length="668" mass="74640">ASLVILDAVGTQAVPVSDTGAAKKRAIKFLQNQLKTLSIDFVDATESEAAVFQYSSSDCHADNNEVFCVSGYSIPCGPLKRDGDQSFFFETPTTALNALRVARGMVLSKALLLEGSPGAGKTSLIISLGRATGNEVVRINLSEQNDMVDLFGTDLPDEEFAGTFSWRDGPLLGAMRAGKWVLLDELNLASQSVLEGLNACLDHRGEVYIPELNKTFCLSEKTKIFACQNPLAQGGQRKGLPQSFLNRFTKVYIDRLNEKDMMCILGRKYKAISACELEKMVSFNSRLQEEIMVQRLSSCPVRGKFGSAGFPWEFNLRDLFRWADLMVHDQPSGLYNCESHIDTLYYRRMRTKEDRGALIDCYKNLFCVDLRIEGHPYLHVTHQFVHLGAAHLPRLPGTASYDWRYDLKRPLFCTLAPLQAVAKCLEVGWLPILVGPSCSGKTSAVRWLASITGNTLTQIIMNSSVDTMELLGGYEQIDFSRHLKLFINELSALHNYVSAAVLSKEESFYSERVETVRQLFSNYDRARRLLTVNSSGSEFSGADCVMHFLEDIRALNVDKIASTRSLELRGKFQRLRDLHAAKIQGCFEWVDVLWGSFFNSTLPGHWFLVEHANLCSSSVLDRLNPLLEIEGQLIISERGVLDGALKVFALFLLIASRLLTCRCLESGH</sequence>
<keyword evidence="2" id="KW-0067">ATP-binding</keyword>
<protein>
    <recommendedName>
        <fullName evidence="7">Midasin</fullName>
    </recommendedName>
</protein>
<dbReference type="PANTHER" id="PTHR48103">
    <property type="entry name" value="MIDASIN-RELATED"/>
    <property type="match status" value="1"/>
</dbReference>
<comment type="caution">
    <text evidence="5">The sequence shown here is derived from an EMBL/GenBank/DDBJ whole genome shotgun (WGS) entry which is preliminary data.</text>
</comment>
<dbReference type="FunFam" id="3.40.50.300:FF:001384">
    <property type="entry name" value="Midasin"/>
    <property type="match status" value="1"/>
</dbReference>
<evidence type="ECO:0008006" key="7">
    <source>
        <dbReference type="Google" id="ProtNLM"/>
    </source>
</evidence>
<gene>
    <name evidence="5" type="ORF">Zmor_003869</name>
</gene>
<dbReference type="GO" id="GO:0005524">
    <property type="term" value="F:ATP binding"/>
    <property type="evidence" value="ECO:0007669"/>
    <property type="project" value="UniProtKB-KW"/>
</dbReference>
<dbReference type="InterPro" id="IPR027417">
    <property type="entry name" value="P-loop_NTPase"/>
</dbReference>
<feature type="non-terminal residue" evidence="5">
    <location>
        <position position="1"/>
    </location>
</feature>
<dbReference type="Pfam" id="PF07728">
    <property type="entry name" value="AAA_5"/>
    <property type="match status" value="1"/>
</dbReference>
<dbReference type="GO" id="GO:0016887">
    <property type="term" value="F:ATP hydrolysis activity"/>
    <property type="evidence" value="ECO:0007669"/>
    <property type="project" value="InterPro"/>
</dbReference>
<keyword evidence="6" id="KW-1185">Reference proteome</keyword>
<evidence type="ECO:0000313" key="5">
    <source>
        <dbReference type="EMBL" id="KAJ3636439.1"/>
    </source>
</evidence>
<dbReference type="GO" id="GO:0000027">
    <property type="term" value="P:ribosomal large subunit assembly"/>
    <property type="evidence" value="ECO:0007669"/>
    <property type="project" value="TreeGrafter"/>
</dbReference>
<dbReference type="SUPFAM" id="SSF52540">
    <property type="entry name" value="P-loop containing nucleoside triphosphate hydrolases"/>
    <property type="match status" value="2"/>
</dbReference>
<proteinExistence type="predicted"/>
<dbReference type="PANTHER" id="PTHR48103:SF2">
    <property type="entry name" value="MIDASIN"/>
    <property type="match status" value="1"/>
</dbReference>
<evidence type="ECO:0000256" key="2">
    <source>
        <dbReference type="ARBA" id="ARBA00022840"/>
    </source>
</evidence>
<name>A0AA38HPD4_9CUCU</name>
<evidence type="ECO:0000259" key="3">
    <source>
        <dbReference type="Pfam" id="PF07728"/>
    </source>
</evidence>
<keyword evidence="1" id="KW-0547">Nucleotide-binding</keyword>
<dbReference type="Proteomes" id="UP001168821">
    <property type="component" value="Unassembled WGS sequence"/>
</dbReference>
<feature type="domain" description="Midasin AAA lid" evidence="4">
    <location>
        <begin position="260"/>
        <end position="366"/>
    </location>
</feature>
<dbReference type="AlphaFoldDB" id="A0AA38HPD4"/>
<dbReference type="Pfam" id="PF17867">
    <property type="entry name" value="AAA_lid_7"/>
    <property type="match status" value="1"/>
</dbReference>
<organism evidence="5 6">
    <name type="scientific">Zophobas morio</name>
    <dbReference type="NCBI Taxonomy" id="2755281"/>
    <lineage>
        <taxon>Eukaryota</taxon>
        <taxon>Metazoa</taxon>
        <taxon>Ecdysozoa</taxon>
        <taxon>Arthropoda</taxon>
        <taxon>Hexapoda</taxon>
        <taxon>Insecta</taxon>
        <taxon>Pterygota</taxon>
        <taxon>Neoptera</taxon>
        <taxon>Endopterygota</taxon>
        <taxon>Coleoptera</taxon>
        <taxon>Polyphaga</taxon>
        <taxon>Cucujiformia</taxon>
        <taxon>Tenebrionidae</taxon>
        <taxon>Zophobas</taxon>
    </lineage>
</organism>
<dbReference type="GO" id="GO:0000055">
    <property type="term" value="P:ribosomal large subunit export from nucleus"/>
    <property type="evidence" value="ECO:0007669"/>
    <property type="project" value="TreeGrafter"/>
</dbReference>
<evidence type="ECO:0000256" key="1">
    <source>
        <dbReference type="ARBA" id="ARBA00022741"/>
    </source>
</evidence>
<dbReference type="InterPro" id="IPR040848">
    <property type="entry name" value="AAA_lid_7"/>
</dbReference>
<evidence type="ECO:0000259" key="4">
    <source>
        <dbReference type="Pfam" id="PF17867"/>
    </source>
</evidence>